<reference evidence="5 6" key="1">
    <citation type="submission" date="2018-05" db="EMBL/GenBank/DDBJ databases">
        <title>Whole genome sequencing for identification of molecular markers to develop diagnostic detection tools for the regulated plant pathogen Lachnellula willkommii.</title>
        <authorList>
            <person name="Giroux E."/>
            <person name="Bilodeau G."/>
        </authorList>
    </citation>
    <scope>NUCLEOTIDE SEQUENCE [LARGE SCALE GENOMIC DNA]</scope>
    <source>
        <strain evidence="5 6">CBS 203.66</strain>
    </source>
</reference>
<dbReference type="OrthoDB" id="3561994at2759"/>
<feature type="domain" description="Nephrocystin 3-like N-terminal" evidence="3">
    <location>
        <begin position="306"/>
        <end position="485"/>
    </location>
</feature>
<dbReference type="InterPro" id="IPR027417">
    <property type="entry name" value="P-loop_NTPase"/>
</dbReference>
<name>A0A8T9BND0_9HELO</name>
<gene>
    <name evidence="5" type="primary">HET-E1_19</name>
    <name evidence="5" type="ORF">LARI1_G001537</name>
</gene>
<keyword evidence="6" id="KW-1185">Reference proteome</keyword>
<feature type="region of interest" description="Disordered" evidence="2">
    <location>
        <begin position="978"/>
        <end position="997"/>
    </location>
</feature>
<evidence type="ECO:0000256" key="2">
    <source>
        <dbReference type="SAM" id="MobiDB-lite"/>
    </source>
</evidence>
<accession>A0A8T9BND0</accession>
<proteinExistence type="predicted"/>
<dbReference type="EMBL" id="QGMF01000036">
    <property type="protein sequence ID" value="TVY20871.1"/>
    <property type="molecule type" value="Genomic_DNA"/>
</dbReference>
<evidence type="ECO:0000259" key="3">
    <source>
        <dbReference type="Pfam" id="PF24883"/>
    </source>
</evidence>
<feature type="domain" description="DUF7791" evidence="4">
    <location>
        <begin position="657"/>
        <end position="749"/>
    </location>
</feature>
<evidence type="ECO:0000259" key="4">
    <source>
        <dbReference type="Pfam" id="PF25053"/>
    </source>
</evidence>
<dbReference type="Proteomes" id="UP000469559">
    <property type="component" value="Unassembled WGS sequence"/>
</dbReference>
<dbReference type="InterPro" id="IPR056693">
    <property type="entry name" value="DUF7791"/>
</dbReference>
<dbReference type="Gene3D" id="3.40.50.300">
    <property type="entry name" value="P-loop containing nucleotide triphosphate hydrolases"/>
    <property type="match status" value="1"/>
</dbReference>
<sequence length="997" mass="113320">MDPLSALSAAGTIIQFVDFGRKLLSDSRQLYVSANGILDSHEQLGRVTSDLQSVIVKLKGTWSVTSGETTGPFTECDENQESSFQRICDDAIMIAEELLNRLGALKVNEGGKKRWESLKVAVKSAWSKDEIAALMQRLSIFRESLNSRILFSIRKIVENHDALSSARFDSLEAQTQRILGAVIDNRDALSRELLVSITNILCHDRGLNQDEHHKTRQMISQSSRAIGSESCIEQSTFTLVDENTTEEIEPLDVTEARERNESVQGRLLSELSYATISSRYEDVIEAHPSTFNWVFCDTTVEQLPWSDFRKWLREDGGVYWITGKAGSGKSTLMKHIYDDPRTRQYLEYWAKKDSPGKSSLCFATFFFWNSGTNMQKSQQGLLRALLFYVLKKYPELIPIVFPERWSQLHSGSLKLGEQLSPESWSTRQLTTAFESLFKQQHFQIRFCILVDGLDEFDGDTVQLCQLFTKLALLHPKTTKFCLSSRPWVEFQDNFRDCASLRMQDLTSNDISLYVSDKLHANQTLRRLEEQDKKLTTALVQEIVEKADGVFLWVKIVVRLLLKGFTNRDSVSQLWKRLNDFPNELGPLYTHITSRIEPLHLEWTSKAFQIMQISRQLSSDPFLKMVNSPKLQDGLDAGVSPLTSIGIFLALEEELDSNRAVQLSTHELDKGCEDLQIHLTVRCAGLLEAATDHSHGKLHQDTKIRYMHRTARDFIESKEQWARILSHTKPEEFCPHFSMMKSSILSLAIKDSDHVAHMDNSAEMSLASDALIYAYHADGHTLTRESQMQLLRTFEKIYPSLGGPDMSRIKVPSLQHAALYGLNGYVHKNLSIQPDGTAKRMAAAALDHLFRGSRPTWPNLPLPTAKIVETLIAFAAIPRDVSPSNDTRWGPWPSIISWIPRFNESPPVMAQKLLETYASIIKIFLTAGADPTIIVRHWVPGDPMSKRSTFKNIIRQHLQPRYPDEAGSLIQALETSIRRTRDNSARHARNVGRKRKRR</sequence>
<evidence type="ECO:0000313" key="6">
    <source>
        <dbReference type="Proteomes" id="UP000469559"/>
    </source>
</evidence>
<dbReference type="AlphaFoldDB" id="A0A8T9BND0"/>
<evidence type="ECO:0000313" key="5">
    <source>
        <dbReference type="EMBL" id="TVY20871.1"/>
    </source>
</evidence>
<feature type="compositionally biased region" description="Basic residues" evidence="2">
    <location>
        <begin position="985"/>
        <end position="997"/>
    </location>
</feature>
<dbReference type="InterPro" id="IPR056884">
    <property type="entry name" value="NPHP3-like_N"/>
</dbReference>
<dbReference type="SUPFAM" id="SSF52540">
    <property type="entry name" value="P-loop containing nucleoside triphosphate hydrolases"/>
    <property type="match status" value="1"/>
</dbReference>
<dbReference type="Pfam" id="PF24883">
    <property type="entry name" value="NPHP3_N"/>
    <property type="match status" value="1"/>
</dbReference>
<keyword evidence="1" id="KW-0677">Repeat</keyword>
<organism evidence="5 6">
    <name type="scientific">Lachnellula arida</name>
    <dbReference type="NCBI Taxonomy" id="1316785"/>
    <lineage>
        <taxon>Eukaryota</taxon>
        <taxon>Fungi</taxon>
        <taxon>Dikarya</taxon>
        <taxon>Ascomycota</taxon>
        <taxon>Pezizomycotina</taxon>
        <taxon>Leotiomycetes</taxon>
        <taxon>Helotiales</taxon>
        <taxon>Lachnaceae</taxon>
        <taxon>Lachnellula</taxon>
    </lineage>
</organism>
<comment type="caution">
    <text evidence="5">The sequence shown here is derived from an EMBL/GenBank/DDBJ whole genome shotgun (WGS) entry which is preliminary data.</text>
</comment>
<evidence type="ECO:0000256" key="1">
    <source>
        <dbReference type="ARBA" id="ARBA00022737"/>
    </source>
</evidence>
<dbReference type="Pfam" id="PF25053">
    <property type="entry name" value="DUF7791"/>
    <property type="match status" value="1"/>
</dbReference>
<protein>
    <submittedName>
        <fullName evidence="5">Vegetative incompatibility protein HET-E-1</fullName>
    </submittedName>
</protein>
<dbReference type="PANTHER" id="PTHR10039:SF5">
    <property type="entry name" value="NACHT DOMAIN-CONTAINING PROTEIN"/>
    <property type="match status" value="1"/>
</dbReference>
<dbReference type="PANTHER" id="PTHR10039">
    <property type="entry name" value="AMELOGENIN"/>
    <property type="match status" value="1"/>
</dbReference>